<dbReference type="Proteomes" id="UP000605986">
    <property type="component" value="Unassembled WGS sequence"/>
</dbReference>
<keyword evidence="2" id="KW-1185">Reference proteome</keyword>
<keyword evidence="1" id="KW-0695">RNA-directed DNA polymerase</keyword>
<dbReference type="OrthoDB" id="5152453at2759"/>
<protein>
    <submittedName>
        <fullName evidence="1">Reverse transcriptase</fullName>
    </submittedName>
</protein>
<feature type="non-terminal residue" evidence="1">
    <location>
        <position position="1"/>
    </location>
</feature>
<dbReference type="EMBL" id="JAADJG010000388">
    <property type="protein sequence ID" value="KAF4447599.1"/>
    <property type="molecule type" value="Genomic_DNA"/>
</dbReference>
<dbReference type="PANTHER" id="PTHR33481:SF1">
    <property type="entry name" value="ENDONUCLEASE_EXONUCLEASE_PHOSPHATASE DOMAIN-CONTAINING PROTEIN-RELATED"/>
    <property type="match status" value="1"/>
</dbReference>
<keyword evidence="1" id="KW-0808">Transferase</keyword>
<keyword evidence="1" id="KW-0548">Nucleotidyltransferase</keyword>
<sequence length="261" mass="28780">PAPMQPGKIRVTTEDELKRFAEIVELGATGIPLTDSTSEELDELASALVNLLTTVVKAAGRPARKGGRLAPWWTEDFSSSSAVFKAVRWLKSPGAFQPPPLQVDNVVFETQMDKANALRQATLERRTADDDIDNTWASISPSRSIPFSNKISLDEAQHATIHTDNTSPGADNITVNLLKAAWHIIGTHVRRLFEKCLTIGHHPKPFKEAEVVMIAKPGRRDLTSPRAWRPISLLSCLGKGLERLIARRLAWAAVYFGVLHP</sequence>
<accession>A0A8H4NQQ9</accession>
<dbReference type="AlphaFoldDB" id="A0A8H4NQQ9"/>
<proteinExistence type="predicted"/>
<evidence type="ECO:0000313" key="2">
    <source>
        <dbReference type="Proteomes" id="UP000605986"/>
    </source>
</evidence>
<dbReference type="PANTHER" id="PTHR33481">
    <property type="entry name" value="REVERSE TRANSCRIPTASE"/>
    <property type="match status" value="1"/>
</dbReference>
<organism evidence="1 2">
    <name type="scientific">Fusarium austroafricanum</name>
    <dbReference type="NCBI Taxonomy" id="2364996"/>
    <lineage>
        <taxon>Eukaryota</taxon>
        <taxon>Fungi</taxon>
        <taxon>Dikarya</taxon>
        <taxon>Ascomycota</taxon>
        <taxon>Pezizomycotina</taxon>
        <taxon>Sordariomycetes</taxon>
        <taxon>Hypocreomycetidae</taxon>
        <taxon>Hypocreales</taxon>
        <taxon>Nectriaceae</taxon>
        <taxon>Fusarium</taxon>
        <taxon>Fusarium concolor species complex</taxon>
    </lineage>
</organism>
<reference evidence="1" key="1">
    <citation type="submission" date="2020-01" db="EMBL/GenBank/DDBJ databases">
        <title>Identification and distribution of gene clusters putatively required for synthesis of sphingolipid metabolism inhibitors in phylogenetically diverse species of the filamentous fungus Fusarium.</title>
        <authorList>
            <person name="Kim H.-S."/>
            <person name="Busman M."/>
            <person name="Brown D.W."/>
            <person name="Divon H."/>
            <person name="Uhlig S."/>
            <person name="Proctor R.H."/>
        </authorList>
    </citation>
    <scope>NUCLEOTIDE SEQUENCE</scope>
    <source>
        <strain evidence="1">NRRL 53441</strain>
    </source>
</reference>
<dbReference type="GO" id="GO:0003964">
    <property type="term" value="F:RNA-directed DNA polymerase activity"/>
    <property type="evidence" value="ECO:0007669"/>
    <property type="project" value="UniProtKB-KW"/>
</dbReference>
<gene>
    <name evidence="1" type="ORF">F53441_8880</name>
</gene>
<name>A0A8H4NQQ9_9HYPO</name>
<evidence type="ECO:0000313" key="1">
    <source>
        <dbReference type="EMBL" id="KAF4447599.1"/>
    </source>
</evidence>
<comment type="caution">
    <text evidence="1">The sequence shown here is derived from an EMBL/GenBank/DDBJ whole genome shotgun (WGS) entry which is preliminary data.</text>
</comment>